<dbReference type="Gene3D" id="1.20.58.1690">
    <property type="match status" value="1"/>
</dbReference>
<evidence type="ECO:0000256" key="2">
    <source>
        <dbReference type="SAM" id="Phobius"/>
    </source>
</evidence>
<dbReference type="Proteomes" id="UP000813420">
    <property type="component" value="Unassembled WGS sequence"/>
</dbReference>
<reference evidence="4" key="2">
    <citation type="submission" date="2021-09" db="EMBL/GenBank/DDBJ databases">
        <authorList>
            <person name="Gilroy R."/>
        </authorList>
    </citation>
    <scope>NUCLEOTIDE SEQUENCE</scope>
    <source>
        <strain evidence="4">USAMLcec4-12693</strain>
    </source>
</reference>
<accession>A0A9D2VZG9</accession>
<comment type="caution">
    <text evidence="4">The sequence shown here is derived from an EMBL/GenBank/DDBJ whole genome shotgun (WGS) entry which is preliminary data.</text>
</comment>
<dbReference type="EMBL" id="DYXE01000096">
    <property type="protein sequence ID" value="HJH51022.1"/>
    <property type="molecule type" value="Genomic_DNA"/>
</dbReference>
<dbReference type="InterPro" id="IPR059113">
    <property type="entry name" value="Znf_ribbon"/>
</dbReference>
<keyword evidence="2" id="KW-0472">Membrane</keyword>
<name>A0A9D2VZG9_9FIRM</name>
<dbReference type="InterPro" id="IPR025582">
    <property type="entry name" value="YARHG_dom"/>
</dbReference>
<feature type="region of interest" description="Disordered" evidence="1">
    <location>
        <begin position="90"/>
        <end position="139"/>
    </location>
</feature>
<reference evidence="4" key="1">
    <citation type="journal article" date="2021" name="PeerJ">
        <title>Extensive microbial diversity within the chicken gut microbiome revealed by metagenomics and culture.</title>
        <authorList>
            <person name="Gilroy R."/>
            <person name="Ravi A."/>
            <person name="Getino M."/>
            <person name="Pursley I."/>
            <person name="Horton D.L."/>
            <person name="Alikhan N.F."/>
            <person name="Baker D."/>
            <person name="Gharbi K."/>
            <person name="Hall N."/>
            <person name="Watson M."/>
            <person name="Adriaenssens E.M."/>
            <person name="Foster-Nyarko E."/>
            <person name="Jarju S."/>
            <person name="Secka A."/>
            <person name="Antonio M."/>
            <person name="Oren A."/>
            <person name="Chaudhuri R.R."/>
            <person name="La Ragione R."/>
            <person name="Hildebrand F."/>
            <person name="Pallen M.J."/>
        </authorList>
    </citation>
    <scope>NUCLEOTIDE SEQUENCE</scope>
    <source>
        <strain evidence="4">USAMLcec4-12693</strain>
    </source>
</reference>
<dbReference type="SMART" id="SM01324">
    <property type="entry name" value="YARHG"/>
    <property type="match status" value="1"/>
</dbReference>
<evidence type="ECO:0000256" key="1">
    <source>
        <dbReference type="SAM" id="MobiDB-lite"/>
    </source>
</evidence>
<proteinExistence type="predicted"/>
<dbReference type="PANTHER" id="PTHR40038:SF1">
    <property type="entry name" value="MEMBRANE-ASSOCIATED PROTEIN TCAA"/>
    <property type="match status" value="1"/>
</dbReference>
<feature type="compositionally biased region" description="Acidic residues" evidence="1">
    <location>
        <begin position="121"/>
        <end position="134"/>
    </location>
</feature>
<feature type="transmembrane region" description="Helical" evidence="2">
    <location>
        <begin position="53"/>
        <end position="75"/>
    </location>
</feature>
<evidence type="ECO:0000259" key="3">
    <source>
        <dbReference type="SMART" id="SM01324"/>
    </source>
</evidence>
<dbReference type="InterPro" id="IPR038434">
    <property type="entry name" value="YARHG_sf"/>
</dbReference>
<dbReference type="Pfam" id="PF13308">
    <property type="entry name" value="YARHG"/>
    <property type="match status" value="1"/>
</dbReference>
<keyword evidence="2" id="KW-0812">Transmembrane</keyword>
<feature type="domain" description="YARHG" evidence="3">
    <location>
        <begin position="147"/>
        <end position="232"/>
    </location>
</feature>
<keyword evidence="2" id="KW-1133">Transmembrane helix</keyword>
<dbReference type="AlphaFoldDB" id="A0A9D2VZG9"/>
<evidence type="ECO:0000313" key="4">
    <source>
        <dbReference type="EMBL" id="HJH51022.1"/>
    </source>
</evidence>
<dbReference type="Pfam" id="PF13248">
    <property type="entry name" value="Zn_ribbon_3"/>
    <property type="match status" value="1"/>
</dbReference>
<gene>
    <name evidence="4" type="ORF">K8V39_12295</name>
</gene>
<organism evidence="4 5">
    <name type="scientific">Merdimonas faecis</name>
    <dbReference type="NCBI Taxonomy" id="1653435"/>
    <lineage>
        <taxon>Bacteria</taxon>
        <taxon>Bacillati</taxon>
        <taxon>Bacillota</taxon>
        <taxon>Clostridia</taxon>
        <taxon>Lachnospirales</taxon>
        <taxon>Lachnospiraceae</taxon>
        <taxon>Merdimonas</taxon>
    </lineage>
</organism>
<dbReference type="PANTHER" id="PTHR40038">
    <property type="entry name" value="MEMBRANE-ASSOCIATED PROTEIN TCAA"/>
    <property type="match status" value="1"/>
</dbReference>
<sequence>MKRCGNCGAMMDDDSLFCPECGMKQEEQPPYGQEQPPYGQEDWKPYKKKGGGVVVVCVFLLISLLIVGGIGFGIYRLIHPAREIVAEYDYDSGEDSSSSEPAYTEEEEETEDAGETRDYNDSEDEWSDDTDDGDDLTRGSVNAKAASEYVIPYSNQRLLGDSDVAGLSLREINYAKNEIYARHGRKFDSQELQNYFNSKSWYYGTIEPENFDVSLLTDVEKKNAEFLSDVEFSISANGYQLDQ</sequence>
<evidence type="ECO:0000313" key="5">
    <source>
        <dbReference type="Proteomes" id="UP000813420"/>
    </source>
</evidence>
<protein>
    <submittedName>
        <fullName evidence="4">YARHG domain-containing protein</fullName>
    </submittedName>
</protein>
<feature type="compositionally biased region" description="Acidic residues" evidence="1">
    <location>
        <begin position="103"/>
        <end position="113"/>
    </location>
</feature>
<dbReference type="RefSeq" id="WP_277272600.1">
    <property type="nucleotide sequence ID" value="NZ_DYXE01000096.1"/>
</dbReference>